<reference evidence="2" key="1">
    <citation type="submission" date="2014-11" db="EMBL/GenBank/DDBJ databases">
        <authorList>
            <person name="Geib S."/>
        </authorList>
    </citation>
    <scope>NUCLEOTIDE SEQUENCE</scope>
</reference>
<accession>A0A0A1WVC9</accession>
<feature type="region of interest" description="Disordered" evidence="1">
    <location>
        <begin position="1"/>
        <end position="22"/>
    </location>
</feature>
<protein>
    <submittedName>
        <fullName evidence="2">Uncharacterized protein</fullName>
    </submittedName>
</protein>
<name>A0A0A1WVC9_ZEUCU</name>
<feature type="non-terminal residue" evidence="2">
    <location>
        <position position="1"/>
    </location>
</feature>
<gene>
    <name evidence="2" type="ORF">g.30150</name>
</gene>
<organism evidence="2">
    <name type="scientific">Zeugodacus cucurbitae</name>
    <name type="common">Melon fruit fly</name>
    <name type="synonym">Bactrocera cucurbitae</name>
    <dbReference type="NCBI Taxonomy" id="28588"/>
    <lineage>
        <taxon>Eukaryota</taxon>
        <taxon>Metazoa</taxon>
        <taxon>Ecdysozoa</taxon>
        <taxon>Arthropoda</taxon>
        <taxon>Hexapoda</taxon>
        <taxon>Insecta</taxon>
        <taxon>Pterygota</taxon>
        <taxon>Neoptera</taxon>
        <taxon>Endopterygota</taxon>
        <taxon>Diptera</taxon>
        <taxon>Brachycera</taxon>
        <taxon>Muscomorpha</taxon>
        <taxon>Tephritoidea</taxon>
        <taxon>Tephritidae</taxon>
        <taxon>Zeugodacus</taxon>
        <taxon>Zeugodacus</taxon>
    </lineage>
</organism>
<reference evidence="2" key="2">
    <citation type="journal article" date="2015" name="Gigascience">
        <title>Reconstructing a comprehensive transcriptome assembly of a white-pupal translocated strain of the pest fruit fly Bactrocera cucurbitae.</title>
        <authorList>
            <person name="Sim S.B."/>
            <person name="Calla B."/>
            <person name="Hall B."/>
            <person name="DeRego T."/>
            <person name="Geib S.M."/>
        </authorList>
    </citation>
    <scope>NUCLEOTIDE SEQUENCE</scope>
</reference>
<feature type="compositionally biased region" description="Low complexity" evidence="1">
    <location>
        <begin position="1"/>
        <end position="12"/>
    </location>
</feature>
<dbReference type="EMBL" id="GBXI01011696">
    <property type="protein sequence ID" value="JAD02596.1"/>
    <property type="molecule type" value="Transcribed_RNA"/>
</dbReference>
<evidence type="ECO:0000256" key="1">
    <source>
        <dbReference type="SAM" id="MobiDB-lite"/>
    </source>
</evidence>
<sequence length="109" mass="13137">QQQQQQHQYQLQHQRHHQHQQQHYLYAEYHQWRHGDSAQQIQQPHSRQDDAFHLQNLIKQRQIMTLYDYYMYQRHSPTPTQPPLPIGGLTKALGSGLDLNTEYGRVARL</sequence>
<dbReference type="AlphaFoldDB" id="A0A0A1WVC9"/>
<proteinExistence type="predicted"/>
<evidence type="ECO:0000313" key="2">
    <source>
        <dbReference type="EMBL" id="JAD02596.1"/>
    </source>
</evidence>